<accession>A0A7J7FBL9</accession>
<comment type="caution">
    <text evidence="1">The sequence shown here is derived from an EMBL/GenBank/DDBJ whole genome shotgun (WGS) entry which is preliminary data.</text>
</comment>
<organism evidence="1 2">
    <name type="scientific">Diceros bicornis minor</name>
    <name type="common">South-central black rhinoceros</name>
    <dbReference type="NCBI Taxonomy" id="77932"/>
    <lineage>
        <taxon>Eukaryota</taxon>
        <taxon>Metazoa</taxon>
        <taxon>Chordata</taxon>
        <taxon>Craniata</taxon>
        <taxon>Vertebrata</taxon>
        <taxon>Euteleostomi</taxon>
        <taxon>Mammalia</taxon>
        <taxon>Eutheria</taxon>
        <taxon>Laurasiatheria</taxon>
        <taxon>Perissodactyla</taxon>
        <taxon>Rhinocerotidae</taxon>
        <taxon>Diceros</taxon>
    </lineage>
</organism>
<proteinExistence type="predicted"/>
<dbReference type="Proteomes" id="UP000551758">
    <property type="component" value="Unassembled WGS sequence"/>
</dbReference>
<dbReference type="AlphaFoldDB" id="A0A7J7FBL9"/>
<sequence>MYCNNTPRRPVAIELWKIFMKIMSQVTMEKHKALSHCPIMVAEEAYFFLWIFVCLTNTTRVALEDYLKKIQQVDFDVLHPSLQQKNILLPLSLYIQS</sequence>
<dbReference type="EMBL" id="JACDTQ010000812">
    <property type="protein sequence ID" value="KAF5925288.1"/>
    <property type="molecule type" value="Genomic_DNA"/>
</dbReference>
<keyword evidence="2" id="KW-1185">Reference proteome</keyword>
<evidence type="ECO:0000313" key="1">
    <source>
        <dbReference type="EMBL" id="KAF5925288.1"/>
    </source>
</evidence>
<reference evidence="1 2" key="1">
    <citation type="journal article" date="2020" name="Mol. Biol. Evol.">
        <title>Interspecific Gene Flow and the Evolution of Specialization in Black and White Rhinoceros.</title>
        <authorList>
            <person name="Moodley Y."/>
            <person name="Westbury M.V."/>
            <person name="Russo I.M."/>
            <person name="Gopalakrishnan S."/>
            <person name="Rakotoarivelo A."/>
            <person name="Olsen R.A."/>
            <person name="Prost S."/>
            <person name="Tunstall T."/>
            <person name="Ryder O.A."/>
            <person name="Dalen L."/>
            <person name="Bruford M.W."/>
        </authorList>
    </citation>
    <scope>NUCLEOTIDE SEQUENCE [LARGE SCALE GENOMIC DNA]</scope>
    <source>
        <strain evidence="1">SBR-YM</strain>
        <tissue evidence="1">Skin</tissue>
    </source>
</reference>
<protein>
    <submittedName>
        <fullName evidence="1">Uncharacterized protein</fullName>
    </submittedName>
</protein>
<evidence type="ECO:0000313" key="2">
    <source>
        <dbReference type="Proteomes" id="UP000551758"/>
    </source>
</evidence>
<gene>
    <name evidence="1" type="ORF">HPG69_001732</name>
</gene>
<name>A0A7J7FBL9_DICBM</name>